<proteinExistence type="predicted"/>
<dbReference type="RefSeq" id="WP_303307841.1">
    <property type="nucleotide sequence ID" value="NZ_JAODOP010000004.1"/>
</dbReference>
<keyword evidence="2" id="KW-1185">Reference proteome</keyword>
<accession>A0ABU7XYU4</accession>
<evidence type="ECO:0000313" key="1">
    <source>
        <dbReference type="EMBL" id="MEF3835556.1"/>
    </source>
</evidence>
<comment type="caution">
    <text evidence="1">The sequence shown here is derived from an EMBL/GenBank/DDBJ whole genome shotgun (WGS) entry which is preliminary data.</text>
</comment>
<protein>
    <recommendedName>
        <fullName evidence="3">DUF1080 domain-containing protein</fullName>
    </recommendedName>
</protein>
<dbReference type="EMBL" id="JAODOP010000004">
    <property type="protein sequence ID" value="MEF3835556.1"/>
    <property type="molecule type" value="Genomic_DNA"/>
</dbReference>
<dbReference type="Proteomes" id="UP001337305">
    <property type="component" value="Unassembled WGS sequence"/>
</dbReference>
<organism evidence="1 2">
    <name type="scientific">Flavivirga spongiicola</name>
    <dbReference type="NCBI Taxonomy" id="421621"/>
    <lineage>
        <taxon>Bacteria</taxon>
        <taxon>Pseudomonadati</taxon>
        <taxon>Bacteroidota</taxon>
        <taxon>Flavobacteriia</taxon>
        <taxon>Flavobacteriales</taxon>
        <taxon>Flavobacteriaceae</taxon>
        <taxon>Flavivirga</taxon>
    </lineage>
</organism>
<dbReference type="Gene3D" id="2.60.120.560">
    <property type="entry name" value="Exo-inulinase, domain 1"/>
    <property type="match status" value="1"/>
</dbReference>
<name>A0ABU7XYU4_9FLAO</name>
<gene>
    <name evidence="1" type="ORF">N1F79_20695</name>
</gene>
<sequence length="368" mass="42232">MKRILLITLTIMLPNLIQSQNSIPIDTTHWNIQAKSYVIENYKGKEAIYIQNGGLFLKDVKFLNGTIEFDIFLKEGRMYPGVFFRGVNRFQDGEQWFIRTHLSGKEDGNQAAPAIKGITPWQLYFGPKYSFTYDYKYDDWTHVKVVVNNDKAQVFLDYSEKPNLSWTLFNEPQEGGLMIRGGSIAMYIADIKVDKKNYELVNFNPIKRTPIAGLIEEWDVSDMFEEKLLDNPNKINAVIENRKWNGKIKVEEGTAANISRVQLLRNGEPGETVFTKIKIHSDKDQIKLFNFGYSDRVVAILNGTAIYRGTNGWRSRDYRYLGTIGLFDGIYLNLKKGNNTLLMAVSENFGGWLITGKFENESGIKIIK</sequence>
<evidence type="ECO:0000313" key="2">
    <source>
        <dbReference type="Proteomes" id="UP001337305"/>
    </source>
</evidence>
<evidence type="ECO:0008006" key="3">
    <source>
        <dbReference type="Google" id="ProtNLM"/>
    </source>
</evidence>
<reference evidence="1 2" key="1">
    <citation type="submission" date="2022-09" db="EMBL/GenBank/DDBJ databases">
        <title>Genome sequencing of Flavivirga sp. MEBiC05379.</title>
        <authorList>
            <person name="Oh H.-M."/>
            <person name="Kwon K.K."/>
            <person name="Park M.J."/>
            <person name="Yang S.-H."/>
        </authorList>
    </citation>
    <scope>NUCLEOTIDE SEQUENCE [LARGE SCALE GENOMIC DNA]</scope>
    <source>
        <strain evidence="1 2">MEBiC05379</strain>
    </source>
</reference>